<evidence type="ECO:0000256" key="4">
    <source>
        <dbReference type="ARBA" id="ARBA00022962"/>
    </source>
</evidence>
<gene>
    <name evidence="6" type="ORF">UFOPK2399_01915</name>
</gene>
<protein>
    <submittedName>
        <fullName evidence="6">Unannotated protein</fullName>
    </submittedName>
</protein>
<dbReference type="SUPFAM" id="SSF52402">
    <property type="entry name" value="Adenine nucleotide alpha hydrolases-like"/>
    <property type="match status" value="1"/>
</dbReference>
<feature type="domain" description="Glutamine amidotransferase type-2" evidence="5">
    <location>
        <begin position="2"/>
        <end position="214"/>
    </location>
</feature>
<dbReference type="GO" id="GO:0006529">
    <property type="term" value="P:asparagine biosynthetic process"/>
    <property type="evidence" value="ECO:0007669"/>
    <property type="project" value="InterPro"/>
</dbReference>
<evidence type="ECO:0000256" key="1">
    <source>
        <dbReference type="ARBA" id="ARBA00005752"/>
    </source>
</evidence>
<dbReference type="PIRSF" id="PIRSF001589">
    <property type="entry name" value="Asn_synthetase_glu-h"/>
    <property type="match status" value="1"/>
</dbReference>
<dbReference type="InterPro" id="IPR001962">
    <property type="entry name" value="Asn_synthase"/>
</dbReference>
<proteinExistence type="inferred from homology"/>
<name>A0A6J6QEM0_9ZZZZ</name>
<accession>A0A6J6QEM0</accession>
<reference evidence="6" key="1">
    <citation type="submission" date="2020-05" db="EMBL/GenBank/DDBJ databases">
        <authorList>
            <person name="Chiriac C."/>
            <person name="Salcher M."/>
            <person name="Ghai R."/>
            <person name="Kavagutti S V."/>
        </authorList>
    </citation>
    <scope>NUCLEOTIDE SEQUENCE</scope>
</reference>
<dbReference type="InterPro" id="IPR033738">
    <property type="entry name" value="AsnB_N"/>
</dbReference>
<dbReference type="Pfam" id="PF00733">
    <property type="entry name" value="Asn_synthase"/>
    <property type="match status" value="1"/>
</dbReference>
<dbReference type="CDD" id="cd00712">
    <property type="entry name" value="AsnB"/>
    <property type="match status" value="1"/>
</dbReference>
<evidence type="ECO:0000256" key="3">
    <source>
        <dbReference type="ARBA" id="ARBA00022840"/>
    </source>
</evidence>
<dbReference type="InterPro" id="IPR006426">
    <property type="entry name" value="Asn_synth_AEB"/>
</dbReference>
<dbReference type="PANTHER" id="PTHR43284">
    <property type="entry name" value="ASPARAGINE SYNTHETASE (GLUTAMINE-HYDROLYZING)"/>
    <property type="match status" value="1"/>
</dbReference>
<evidence type="ECO:0000256" key="2">
    <source>
        <dbReference type="ARBA" id="ARBA00022741"/>
    </source>
</evidence>
<dbReference type="NCBIfam" id="TIGR01536">
    <property type="entry name" value="asn_synth_AEB"/>
    <property type="match status" value="1"/>
</dbReference>
<keyword evidence="3" id="KW-0067">ATP-binding</keyword>
<organism evidence="6">
    <name type="scientific">freshwater metagenome</name>
    <dbReference type="NCBI Taxonomy" id="449393"/>
    <lineage>
        <taxon>unclassified sequences</taxon>
        <taxon>metagenomes</taxon>
        <taxon>ecological metagenomes</taxon>
    </lineage>
</organism>
<dbReference type="GO" id="GO:0004066">
    <property type="term" value="F:asparagine synthase (glutamine-hydrolyzing) activity"/>
    <property type="evidence" value="ECO:0007669"/>
    <property type="project" value="InterPro"/>
</dbReference>
<dbReference type="InterPro" id="IPR017932">
    <property type="entry name" value="GATase_2_dom"/>
</dbReference>
<dbReference type="InterPro" id="IPR014729">
    <property type="entry name" value="Rossmann-like_a/b/a_fold"/>
</dbReference>
<dbReference type="GO" id="GO:0005829">
    <property type="term" value="C:cytosol"/>
    <property type="evidence" value="ECO:0007669"/>
    <property type="project" value="TreeGrafter"/>
</dbReference>
<dbReference type="Gene3D" id="3.60.20.10">
    <property type="entry name" value="Glutamine Phosphoribosylpyrophosphate, subunit 1, domain 1"/>
    <property type="match status" value="1"/>
</dbReference>
<dbReference type="PROSITE" id="PS51278">
    <property type="entry name" value="GATASE_TYPE_2"/>
    <property type="match status" value="1"/>
</dbReference>
<dbReference type="CDD" id="cd01991">
    <property type="entry name" value="Asn_synthase_B_C"/>
    <property type="match status" value="1"/>
</dbReference>
<dbReference type="SUPFAM" id="SSF56235">
    <property type="entry name" value="N-terminal nucleophile aminohydrolases (Ntn hydrolases)"/>
    <property type="match status" value="1"/>
</dbReference>
<dbReference type="EMBL" id="CAEZXP010000010">
    <property type="protein sequence ID" value="CAB4709687.1"/>
    <property type="molecule type" value="Genomic_DNA"/>
</dbReference>
<dbReference type="InterPro" id="IPR029055">
    <property type="entry name" value="Ntn_hydrolases_N"/>
</dbReference>
<dbReference type="AlphaFoldDB" id="A0A6J6QEM0"/>
<comment type="similarity">
    <text evidence="1">Belongs to the asparagine synthetase family.</text>
</comment>
<dbReference type="InterPro" id="IPR051786">
    <property type="entry name" value="ASN_synthetase/amidase"/>
</dbReference>
<evidence type="ECO:0000259" key="5">
    <source>
        <dbReference type="PROSITE" id="PS51278"/>
    </source>
</evidence>
<keyword evidence="4" id="KW-0315">Glutamine amidotransferase</keyword>
<sequence>MCGICGVVDLHAPADVETVRGMTATLAHRGPNGDGYFFADGVALGHRRLSVIDLTHGGDQPFHSPDGTLHLIYNGELYNYRELRHELEGLGHSFRSASDTEVLLTAYREWGDACVSRFNGMWAFAIWDDRRRRLFASRDRFGVKPFYYRWSGSRFSFASELKAFRADHLGGPLRPNHSIIRDYIAFDRFDHTDDTFFAGIRKLPAAHTLTLDDSGLRLSRYWSLERRDPPTGDPVAAVRELFLDSVRLRLRADVKVGTALSGGIDSSAVACTVDQLLRTEVADARPVGDRQATFTAYFDVPGYDERPYARAVVDRTIADPTWVTFTDHELVEALPSIVEAHDEPFRSTSICAGWFVMRAARAAGITVVLDGQGGDEVFAGYPAYLPARYRDLARRGRIFELARQATRFNRSRDLRATLKVLGRAFAPAKLENYLRAKQSGSPALVGDALRDLPASVEQVESPYSDSLRTLMTRILTVRGLPELLHAEDRNSMAHSIEARVPFLDYRLVELAFSLSAGELLDGVTTKKIVRRALADVLPPAVAARTDKLGFATPEAVWFRGALGDFAADVFSSQAFRERGFVNADAALSRLDAHRRGTLDAGFELWRALNVELWARSFLPATD</sequence>
<dbReference type="Pfam" id="PF13537">
    <property type="entry name" value="GATase_7"/>
    <property type="match status" value="1"/>
</dbReference>
<dbReference type="Gene3D" id="3.40.50.620">
    <property type="entry name" value="HUPs"/>
    <property type="match status" value="1"/>
</dbReference>
<dbReference type="PANTHER" id="PTHR43284:SF1">
    <property type="entry name" value="ASPARAGINE SYNTHETASE"/>
    <property type="match status" value="1"/>
</dbReference>
<evidence type="ECO:0000313" key="6">
    <source>
        <dbReference type="EMBL" id="CAB4709687.1"/>
    </source>
</evidence>
<dbReference type="GO" id="GO:0005524">
    <property type="term" value="F:ATP binding"/>
    <property type="evidence" value="ECO:0007669"/>
    <property type="project" value="UniProtKB-KW"/>
</dbReference>
<keyword evidence="2" id="KW-0547">Nucleotide-binding</keyword>